<dbReference type="InterPro" id="IPR023302">
    <property type="entry name" value="Pept_S9A_N"/>
</dbReference>
<feature type="domain" description="Peptidase S9A N-terminal" evidence="9">
    <location>
        <begin position="30"/>
        <end position="423"/>
    </location>
</feature>
<dbReference type="GO" id="GO:0004252">
    <property type="term" value="F:serine-type endopeptidase activity"/>
    <property type="evidence" value="ECO:0007669"/>
    <property type="project" value="UniProtKB-UniRule"/>
</dbReference>
<proteinExistence type="inferred from homology"/>
<evidence type="ECO:0000256" key="2">
    <source>
        <dbReference type="ARBA" id="ARBA00022670"/>
    </source>
</evidence>
<accession>A0AB34JEE2</accession>
<keyword evidence="4 6" id="KW-0720">Serine protease</keyword>
<comment type="function">
    <text evidence="5">Serine peptidase whose precise substrate specificity remains unclear. Does not cleave peptides after a arginine or lysine residue. Regulates trans-Golgi network morphology and sorting by regulating the membrane binding of the AP-1 complex. May play a role in the regulation of synaptic vesicle exocytosis.</text>
</comment>
<keyword evidence="3 6" id="KW-0378">Hydrolase</keyword>
<dbReference type="SUPFAM" id="SSF53474">
    <property type="entry name" value="alpha/beta-Hydrolases"/>
    <property type="match status" value="1"/>
</dbReference>
<organism evidence="10 11">
    <name type="scientific">Prymnesium parvum</name>
    <name type="common">Toxic golden alga</name>
    <dbReference type="NCBI Taxonomy" id="97485"/>
    <lineage>
        <taxon>Eukaryota</taxon>
        <taxon>Haptista</taxon>
        <taxon>Haptophyta</taxon>
        <taxon>Prymnesiophyceae</taxon>
        <taxon>Prymnesiales</taxon>
        <taxon>Prymnesiaceae</taxon>
        <taxon>Prymnesium</taxon>
    </lineage>
</organism>
<dbReference type="PANTHER" id="PTHR11757">
    <property type="entry name" value="PROTEASE FAMILY S9A OLIGOPEPTIDASE"/>
    <property type="match status" value="1"/>
</dbReference>
<feature type="domain" description="Peptidase S9 prolyl oligopeptidase catalytic" evidence="8">
    <location>
        <begin position="496"/>
        <end position="711"/>
    </location>
</feature>
<name>A0AB34JEE2_PRYPA</name>
<dbReference type="SUPFAM" id="SSF50993">
    <property type="entry name" value="Peptidase/esterase 'gauge' domain"/>
    <property type="match status" value="1"/>
</dbReference>
<evidence type="ECO:0000256" key="1">
    <source>
        <dbReference type="ARBA" id="ARBA00005228"/>
    </source>
</evidence>
<evidence type="ECO:0000313" key="11">
    <source>
        <dbReference type="Proteomes" id="UP001515480"/>
    </source>
</evidence>
<dbReference type="InterPro" id="IPR002470">
    <property type="entry name" value="Peptidase_S9A"/>
</dbReference>
<evidence type="ECO:0000256" key="4">
    <source>
        <dbReference type="ARBA" id="ARBA00022825"/>
    </source>
</evidence>
<gene>
    <name evidence="10" type="ORF">AB1Y20_003411</name>
</gene>
<keyword evidence="11" id="KW-1185">Reference proteome</keyword>
<evidence type="ECO:0000313" key="10">
    <source>
        <dbReference type="EMBL" id="KAL1519151.1"/>
    </source>
</evidence>
<dbReference type="InterPro" id="IPR029058">
    <property type="entry name" value="AB_hydrolase_fold"/>
</dbReference>
<evidence type="ECO:0000256" key="3">
    <source>
        <dbReference type="ARBA" id="ARBA00022801"/>
    </source>
</evidence>
<dbReference type="Gene3D" id="3.40.50.1820">
    <property type="entry name" value="alpha/beta hydrolase"/>
    <property type="match status" value="1"/>
</dbReference>
<dbReference type="GO" id="GO:0006508">
    <property type="term" value="P:proteolysis"/>
    <property type="evidence" value="ECO:0007669"/>
    <property type="project" value="UniProtKB-KW"/>
</dbReference>
<dbReference type="InterPro" id="IPR051543">
    <property type="entry name" value="Serine_Peptidase_S9A"/>
</dbReference>
<dbReference type="InterPro" id="IPR001375">
    <property type="entry name" value="Peptidase_S9_cat"/>
</dbReference>
<evidence type="ECO:0000256" key="7">
    <source>
        <dbReference type="SAM" id="MobiDB-lite"/>
    </source>
</evidence>
<keyword evidence="2 6" id="KW-0645">Protease</keyword>
<protein>
    <recommendedName>
        <fullName evidence="6">Prolyl endopeptidase</fullName>
        <ecNumber evidence="6">3.4.21.-</ecNumber>
    </recommendedName>
</protein>
<dbReference type="EMBL" id="JBGBPQ010000010">
    <property type="protein sequence ID" value="KAL1519151.1"/>
    <property type="molecule type" value="Genomic_DNA"/>
</dbReference>
<dbReference type="EC" id="3.4.21.-" evidence="6"/>
<evidence type="ECO:0000256" key="5">
    <source>
        <dbReference type="ARBA" id="ARBA00045448"/>
    </source>
</evidence>
<dbReference type="Gene3D" id="2.130.10.120">
    <property type="entry name" value="Prolyl oligopeptidase, N-terminal domain"/>
    <property type="match status" value="1"/>
</dbReference>
<comment type="caution">
    <text evidence="10">The sequence shown here is derived from an EMBL/GenBank/DDBJ whole genome shotgun (WGS) entry which is preliminary data.</text>
</comment>
<evidence type="ECO:0000259" key="9">
    <source>
        <dbReference type="Pfam" id="PF02897"/>
    </source>
</evidence>
<dbReference type="PANTHER" id="PTHR11757:SF19">
    <property type="entry name" value="PROLYL ENDOPEPTIDASE-LIKE"/>
    <property type="match status" value="1"/>
</dbReference>
<feature type="region of interest" description="Disordered" evidence="7">
    <location>
        <begin position="668"/>
        <end position="693"/>
    </location>
</feature>
<comment type="similarity">
    <text evidence="1 6">Belongs to the peptidase S9A family.</text>
</comment>
<sequence>MLRRLRRLWRPPLGWTHAPPPPRALPRRSDPRVLHGEAWSDEFEWLSHPSHRAVRAHLTAEATYTREVLRPLVGEQMELYAEMAERIPAEYVSPTETYRGWSYYTRSPVKRDLPLYCRRRVGGGAEEVLLDLGALADRHGYAALGTFTVSPDQTLLAYTLDTSGHERWELRVEEIRSGRMVSSVPDVLNAEWAEGEALVYTQLDERGRACKAALHVCGADWRRDSLLLEEGDEASILDVAATKDRKWLTLNSNSRTSSEVLLIDAAAPLTPPKLVAKREENLSYFVERLAPGWLLLVANTALPSRALGLCAVAESALPSHRLDWSELVRPDTSRAIEDVDVFQDSLVVYERVAAVPRLASFRILRPRDGSSAMPTVEEQRTPPLPFFGAPCSIKPLPNREYASDEALFEVATPAVPPAVYAYNHCSQSLSLRRPASPPLPKVPLLCEQRFGRSRDGVLVPITLTYREGLAPMAQSPMHVIVYGAYGACLNAEFQSTHLPLLERGWIVALVHVRGGGELGPTWHMAGALRNKRRSSTDLVDSIRALHAMGVSQPTTTTAAAESAGALALGGALNEAPHLFAAAIFRVPFLDVVSSMIDPSLPLAVEEQEEWGNPLESAEDWQAIRAFSPYEGIAQQSYPPMLLSTAENDMRVPFTQALRYLARLRERSGSFDEHQTTPKLLHTESSGGHQGEGGRFRRLEHASTELSFLLHAIR</sequence>
<dbReference type="Pfam" id="PF02897">
    <property type="entry name" value="Peptidase_S9_N"/>
    <property type="match status" value="1"/>
</dbReference>
<evidence type="ECO:0000259" key="8">
    <source>
        <dbReference type="Pfam" id="PF00326"/>
    </source>
</evidence>
<evidence type="ECO:0000256" key="6">
    <source>
        <dbReference type="RuleBase" id="RU368024"/>
    </source>
</evidence>
<reference evidence="10 11" key="1">
    <citation type="journal article" date="2024" name="Science">
        <title>Giant polyketide synthase enzymes in the biosynthesis of giant marine polyether toxins.</title>
        <authorList>
            <person name="Fallon T.R."/>
            <person name="Shende V.V."/>
            <person name="Wierzbicki I.H."/>
            <person name="Pendleton A.L."/>
            <person name="Watervoot N.F."/>
            <person name="Auber R.P."/>
            <person name="Gonzalez D.J."/>
            <person name="Wisecaver J.H."/>
            <person name="Moore B.S."/>
        </authorList>
    </citation>
    <scope>NUCLEOTIDE SEQUENCE [LARGE SCALE GENOMIC DNA]</scope>
    <source>
        <strain evidence="10 11">12B1</strain>
    </source>
</reference>
<dbReference type="Pfam" id="PF00326">
    <property type="entry name" value="Peptidase_S9"/>
    <property type="match status" value="1"/>
</dbReference>
<dbReference type="AlphaFoldDB" id="A0AB34JEE2"/>
<dbReference type="Proteomes" id="UP001515480">
    <property type="component" value="Unassembled WGS sequence"/>
</dbReference>
<dbReference type="PRINTS" id="PR00862">
    <property type="entry name" value="PROLIGOPTASE"/>
</dbReference>